<name>A0AAV1E2N0_OLDCO</name>
<dbReference type="EMBL" id="OX459124">
    <property type="protein sequence ID" value="CAI9113572.1"/>
    <property type="molecule type" value="Genomic_DNA"/>
</dbReference>
<reference evidence="1" key="1">
    <citation type="submission" date="2023-03" db="EMBL/GenBank/DDBJ databases">
        <authorList>
            <person name="Julca I."/>
        </authorList>
    </citation>
    <scope>NUCLEOTIDE SEQUENCE</scope>
</reference>
<keyword evidence="2" id="KW-1185">Reference proteome</keyword>
<organism evidence="1 2">
    <name type="scientific">Oldenlandia corymbosa var. corymbosa</name>
    <dbReference type="NCBI Taxonomy" id="529605"/>
    <lineage>
        <taxon>Eukaryota</taxon>
        <taxon>Viridiplantae</taxon>
        <taxon>Streptophyta</taxon>
        <taxon>Embryophyta</taxon>
        <taxon>Tracheophyta</taxon>
        <taxon>Spermatophyta</taxon>
        <taxon>Magnoliopsida</taxon>
        <taxon>eudicotyledons</taxon>
        <taxon>Gunneridae</taxon>
        <taxon>Pentapetalae</taxon>
        <taxon>asterids</taxon>
        <taxon>lamiids</taxon>
        <taxon>Gentianales</taxon>
        <taxon>Rubiaceae</taxon>
        <taxon>Rubioideae</taxon>
        <taxon>Spermacoceae</taxon>
        <taxon>Hedyotis-Oldenlandia complex</taxon>
        <taxon>Oldenlandia</taxon>
    </lineage>
</organism>
<proteinExistence type="predicted"/>
<dbReference type="AlphaFoldDB" id="A0AAV1E2N0"/>
<evidence type="ECO:0000313" key="2">
    <source>
        <dbReference type="Proteomes" id="UP001161247"/>
    </source>
</evidence>
<accession>A0AAV1E2N0</accession>
<dbReference type="Proteomes" id="UP001161247">
    <property type="component" value="Chromosome 7"/>
</dbReference>
<evidence type="ECO:0000313" key="1">
    <source>
        <dbReference type="EMBL" id="CAI9113572.1"/>
    </source>
</evidence>
<gene>
    <name evidence="1" type="ORF">OLC1_LOCUS20551</name>
</gene>
<protein>
    <submittedName>
        <fullName evidence="1">OLC1v1014197C1</fullName>
    </submittedName>
</protein>
<sequence length="99" mass="11059">MLIKVIYFLPRMFVWCFQKDDYVVVEKGTTTLGFVFNNDGVMVAVDHDSRKLVDGRLSMSLGAIPENVCVLDSHLFATLSGGDSILCETLLGRFQQLVI</sequence>